<keyword evidence="2" id="KW-0238">DNA-binding</keyword>
<dbReference type="InterPro" id="IPR050204">
    <property type="entry name" value="AraC_XylS_family_regulators"/>
</dbReference>
<feature type="domain" description="Transcription regulator HTH AraC- type ligand binding" evidence="4">
    <location>
        <begin position="34"/>
        <end position="185"/>
    </location>
</feature>
<dbReference type="Gene3D" id="1.10.10.60">
    <property type="entry name" value="Homeodomain-like"/>
    <property type="match status" value="1"/>
</dbReference>
<keyword evidence="3" id="KW-0804">Transcription</keyword>
<evidence type="ECO:0000313" key="5">
    <source>
        <dbReference type="EMBL" id="MDR6866834.1"/>
    </source>
</evidence>
<organism evidence="5 6">
    <name type="scientific">Microbacterium resistens</name>
    <dbReference type="NCBI Taxonomy" id="156977"/>
    <lineage>
        <taxon>Bacteria</taxon>
        <taxon>Bacillati</taxon>
        <taxon>Actinomycetota</taxon>
        <taxon>Actinomycetes</taxon>
        <taxon>Micrococcales</taxon>
        <taxon>Microbacteriaceae</taxon>
        <taxon>Microbacterium</taxon>
    </lineage>
</organism>
<sequence length="294" mass="30737">MIPSQGIARDASLSGAAAATWLTTHGWRAERPQGGRLKVVPRSNAGDPLAVSRIWHSPARIVAVPRRGEERGIIRLVLVAEGRAELSVPGWAVPLRPGEIVLVDPAVETTIAATVGFGFLQFAVAGDRLALDRPLPPLPARASDPASVQVLVAAVNTLFAVGLRAGAEGAALFVQALEKLVGAVLARSAVVDSPFHAPALDGDARRAFAAIAAQHTRPDFDTAALAALLRTSPRNLTRILARAGTTPATAIRRARLRTAAVIDAGDGRPERVVAALSGFRDARALRRARGALLV</sequence>
<dbReference type="Proteomes" id="UP001259347">
    <property type="component" value="Unassembled WGS sequence"/>
</dbReference>
<evidence type="ECO:0000256" key="2">
    <source>
        <dbReference type="ARBA" id="ARBA00023125"/>
    </source>
</evidence>
<name>A0ABU1SB59_9MICO</name>
<protein>
    <submittedName>
        <fullName evidence="5">AraC-like DNA-binding protein</fullName>
    </submittedName>
</protein>
<reference evidence="5 6" key="1">
    <citation type="submission" date="2023-07" db="EMBL/GenBank/DDBJ databases">
        <title>Sorghum-associated microbial communities from plants grown in Nebraska, USA.</title>
        <authorList>
            <person name="Schachtman D."/>
        </authorList>
    </citation>
    <scope>NUCLEOTIDE SEQUENCE [LARGE SCALE GENOMIC DNA]</scope>
    <source>
        <strain evidence="5 6">2980</strain>
    </source>
</reference>
<keyword evidence="6" id="KW-1185">Reference proteome</keyword>
<dbReference type="PANTHER" id="PTHR46796">
    <property type="entry name" value="HTH-TYPE TRANSCRIPTIONAL ACTIVATOR RHAS-RELATED"/>
    <property type="match status" value="1"/>
</dbReference>
<dbReference type="EMBL" id="JAVDUM010000005">
    <property type="protein sequence ID" value="MDR6866834.1"/>
    <property type="molecule type" value="Genomic_DNA"/>
</dbReference>
<evidence type="ECO:0000259" key="4">
    <source>
        <dbReference type="Pfam" id="PF14525"/>
    </source>
</evidence>
<keyword evidence="1" id="KW-0805">Transcription regulation</keyword>
<evidence type="ECO:0000313" key="6">
    <source>
        <dbReference type="Proteomes" id="UP001259347"/>
    </source>
</evidence>
<gene>
    <name evidence="5" type="ORF">J2Y69_001433</name>
</gene>
<dbReference type="Pfam" id="PF14525">
    <property type="entry name" value="AraC_binding_2"/>
    <property type="match status" value="1"/>
</dbReference>
<evidence type="ECO:0000256" key="3">
    <source>
        <dbReference type="ARBA" id="ARBA00023163"/>
    </source>
</evidence>
<dbReference type="InterPro" id="IPR035418">
    <property type="entry name" value="AraC-bd_2"/>
</dbReference>
<evidence type="ECO:0000256" key="1">
    <source>
        <dbReference type="ARBA" id="ARBA00023015"/>
    </source>
</evidence>
<proteinExistence type="predicted"/>
<comment type="caution">
    <text evidence="5">The sequence shown here is derived from an EMBL/GenBank/DDBJ whole genome shotgun (WGS) entry which is preliminary data.</text>
</comment>
<accession>A0ABU1SB59</accession>
<dbReference type="RefSeq" id="WP_310019005.1">
    <property type="nucleotide sequence ID" value="NZ_JAVDUM010000005.1"/>
</dbReference>